<dbReference type="PANTHER" id="PTHR11412">
    <property type="entry name" value="MACROGLOBULIN / COMPLEMENT"/>
    <property type="match status" value="1"/>
</dbReference>
<dbReference type="Pfam" id="PF00207">
    <property type="entry name" value="A2M"/>
    <property type="match status" value="1"/>
</dbReference>
<dbReference type="OrthoDB" id="9998011at2759"/>
<keyword evidence="10" id="KW-1185">Reference proteome</keyword>
<dbReference type="GeneID" id="20242609"/>
<dbReference type="PROSITE" id="PS00477">
    <property type="entry name" value="ALPHA_2_MACROGLOBULIN"/>
    <property type="match status" value="1"/>
</dbReference>
<keyword evidence="2" id="KW-0646">Protease inhibitor</keyword>
<organism evidence="9 10">
    <name type="scientific">Lottia gigantea</name>
    <name type="common">Giant owl limpet</name>
    <dbReference type="NCBI Taxonomy" id="225164"/>
    <lineage>
        <taxon>Eukaryota</taxon>
        <taxon>Metazoa</taxon>
        <taxon>Spiralia</taxon>
        <taxon>Lophotrochozoa</taxon>
        <taxon>Mollusca</taxon>
        <taxon>Gastropoda</taxon>
        <taxon>Patellogastropoda</taxon>
        <taxon>Lottioidea</taxon>
        <taxon>Lottiidae</taxon>
        <taxon>Lottia</taxon>
    </lineage>
</organism>
<dbReference type="InterPro" id="IPR047565">
    <property type="entry name" value="Alpha-macroglob_thiol-ester_cl"/>
</dbReference>
<evidence type="ECO:0000256" key="3">
    <source>
        <dbReference type="ARBA" id="ARBA00022729"/>
    </source>
</evidence>
<proteinExistence type="inferred from homology"/>
<evidence type="ECO:0000256" key="5">
    <source>
        <dbReference type="ARBA" id="ARBA00023157"/>
    </source>
</evidence>
<evidence type="ECO:0000313" key="10">
    <source>
        <dbReference type="Proteomes" id="UP000030746"/>
    </source>
</evidence>
<dbReference type="Proteomes" id="UP000030746">
    <property type="component" value="Unassembled WGS sequence"/>
</dbReference>
<evidence type="ECO:0000259" key="7">
    <source>
        <dbReference type="SMART" id="SM01360"/>
    </source>
</evidence>
<feature type="domain" description="Alpha-macroglobulin receptor-binding" evidence="8">
    <location>
        <begin position="659"/>
        <end position="753"/>
    </location>
</feature>
<evidence type="ECO:0000256" key="1">
    <source>
        <dbReference type="ARBA" id="ARBA00010952"/>
    </source>
</evidence>
<evidence type="ECO:0008006" key="11">
    <source>
        <dbReference type="Google" id="ProtNLM"/>
    </source>
</evidence>
<dbReference type="InterPro" id="IPR011626">
    <property type="entry name" value="Alpha-macroglobulin_TED"/>
</dbReference>
<name>V4CA32_LOTGI</name>
<comment type="similarity">
    <text evidence="1">Belongs to the protease inhibitor I39 (alpha-2-macroglobulin) family.</text>
</comment>
<dbReference type="HOGENOM" id="CLU_001634_3_0_1"/>
<dbReference type="InterPro" id="IPR019742">
    <property type="entry name" value="MacrogloblnA2_CS"/>
</dbReference>
<keyword evidence="5" id="KW-1015">Disulfide bond</keyword>
<dbReference type="InterPro" id="IPR009048">
    <property type="entry name" value="A-macroglobulin_rcpt-bd"/>
</dbReference>
<dbReference type="InterPro" id="IPR001599">
    <property type="entry name" value="Macroglobln_a2"/>
</dbReference>
<dbReference type="CDD" id="cd02897">
    <property type="entry name" value="A2M_2"/>
    <property type="match status" value="1"/>
</dbReference>
<dbReference type="InterPro" id="IPR013783">
    <property type="entry name" value="Ig-like_fold"/>
</dbReference>
<gene>
    <name evidence="9" type="ORF">LOTGIDRAFT_174075</name>
</gene>
<dbReference type="SUPFAM" id="SSF49410">
    <property type="entry name" value="Alpha-macroglobulin receptor domain"/>
    <property type="match status" value="1"/>
</dbReference>
<dbReference type="InterPro" id="IPR041813">
    <property type="entry name" value="A2M_TED"/>
</dbReference>
<dbReference type="RefSeq" id="XP_009050651.1">
    <property type="nucleotide sequence ID" value="XM_009052403.1"/>
</dbReference>
<dbReference type="SUPFAM" id="SSF48239">
    <property type="entry name" value="Terpenoid cyclases/Protein prenyltransferases"/>
    <property type="match status" value="1"/>
</dbReference>
<evidence type="ECO:0000259" key="8">
    <source>
        <dbReference type="SMART" id="SM01361"/>
    </source>
</evidence>
<dbReference type="SUPFAM" id="SSF81296">
    <property type="entry name" value="E set domains"/>
    <property type="match status" value="1"/>
</dbReference>
<dbReference type="PANTHER" id="PTHR11412:SF171">
    <property type="entry name" value="PREGNANCY ZONE PROTEIN-LIKE PROTEIN"/>
    <property type="match status" value="1"/>
</dbReference>
<dbReference type="Gene3D" id="1.50.10.20">
    <property type="match status" value="1"/>
</dbReference>
<evidence type="ECO:0000256" key="4">
    <source>
        <dbReference type="ARBA" id="ARBA00022900"/>
    </source>
</evidence>
<dbReference type="FunFam" id="1.50.10.20:FF:000001">
    <property type="entry name" value="CD109 isoform 1"/>
    <property type="match status" value="1"/>
</dbReference>
<keyword evidence="6" id="KW-0325">Glycoprotein</keyword>
<dbReference type="SMART" id="SM01419">
    <property type="entry name" value="Thiol-ester_cl"/>
    <property type="match status" value="1"/>
</dbReference>
<feature type="domain" description="Alpha-2-macroglobulin" evidence="7">
    <location>
        <begin position="25"/>
        <end position="115"/>
    </location>
</feature>
<dbReference type="SMART" id="SM01361">
    <property type="entry name" value="A2M_recep"/>
    <property type="match status" value="1"/>
</dbReference>
<evidence type="ECO:0000256" key="2">
    <source>
        <dbReference type="ARBA" id="ARBA00022690"/>
    </source>
</evidence>
<keyword evidence="4" id="KW-0722">Serine protease inhibitor</keyword>
<dbReference type="CTD" id="20242609"/>
<protein>
    <recommendedName>
        <fullName evidence="11">Alpha-2-macroglobulin domain-containing protein</fullName>
    </recommendedName>
</protein>
<keyword evidence="3" id="KW-0732">Signal</keyword>
<dbReference type="InterPro" id="IPR050473">
    <property type="entry name" value="A2M/Complement_sys"/>
</dbReference>
<dbReference type="Pfam" id="PF07678">
    <property type="entry name" value="TED_complement"/>
    <property type="match status" value="1"/>
</dbReference>
<dbReference type="AlphaFoldDB" id="V4CA32"/>
<dbReference type="STRING" id="225164.V4CA32"/>
<evidence type="ECO:0000256" key="6">
    <source>
        <dbReference type="ARBA" id="ARBA00023180"/>
    </source>
</evidence>
<dbReference type="Gene3D" id="2.60.40.10">
    <property type="entry name" value="Immunoglobulins"/>
    <property type="match status" value="1"/>
</dbReference>
<sequence length="949" mass="106893">MAENNVVPGPTASKTLNLRTHFPETWLWQLDTVGETGKLQKITEAPHTVTKWQGNTLCTNPDVGFGLSPVASLITFQPFFLSFTLPYSAVRGERIPIRVTVFNYLEKCLLMEIKLNLWGGIEIVQGSYQNKPFCLCGGKSHTTKYYIVPTEIGELPITAIAEILPGSCDNSVEMDLNYIGMRDAAERNILVKAEGVQQEYSLSRYICLDSGKDEVVEQFDLQLPEQWVDDSARGEFTVIGDIMGPALSNLDNLVSQPTGCGEQTMVTFTPNIYVLKYLQSVQQDTEELEALAKNYMEIGYQREMTFRHDDGSFSAFGKSDKSGSTWLTAFVIQSFAQAREFIYIDTKDLEKSIKFIRTRARLENGCFREVGKVFSSYMMGGLDTSKDSSLTTLTAYVLISLLEANVSKEDPMIIEGMNCLNAQEPTEDVYTMSVLTYANVLYNVNSTESVEALDRLNEQVIKNGNIEHWARKGPKPKPVNSWYYFVAPSAEVEMTAYGMLSRLHSTDNIGDVVPLAMWMSQQRNSFGGYASTQDTVVGLHALSEFAAMLKQDGNGETTEGLKILFQGKSQENSLNVTSENALLLQTVNLKELSNFFDVTARGQGCALVQANVRYNIDPDDLDTGKIFALKVSARREENDCALKAMEICVSFYKHQGYSDGMSLVTVSMVTGWSVEPKSLKRLRSRFSMLNMKKYEIDNTDGSINFYFDELDHRQRCFKFDLIQNKDLAVSSPKSGIVKVFQYYEKEVSEVKSYSLKTICGTKEEIPIKPPQVLPPIDEPDFIQRRVFDVRGSGDDSPIVPERVNPLTRLREVPSPRKNIKCPVCTNTPPDNLDDLVCQSGSILKVSAGRNGRVTMKLKADLRPRRKQRLDEFVSVDLNSQCPCNLIKPPKRQKRVKRLLVFTESPNLFDKEGQKEKAFDLTKAKYVINLDLDKKLERRVRLLARKCRTP</sequence>
<dbReference type="Gene3D" id="2.60.40.690">
    <property type="entry name" value="Alpha-macroglobulin, receptor-binding domain"/>
    <property type="match status" value="1"/>
</dbReference>
<dbReference type="SMART" id="SM01360">
    <property type="entry name" value="A2M"/>
    <property type="match status" value="1"/>
</dbReference>
<dbReference type="InterPro" id="IPR014756">
    <property type="entry name" value="Ig_E-set"/>
</dbReference>
<dbReference type="Pfam" id="PF07677">
    <property type="entry name" value="A2M_recep"/>
    <property type="match status" value="1"/>
</dbReference>
<accession>V4CA32</accession>
<dbReference type="Gene3D" id="2.20.130.20">
    <property type="match status" value="1"/>
</dbReference>
<dbReference type="InterPro" id="IPR036595">
    <property type="entry name" value="A-macroglobulin_rcpt-bd_sf"/>
</dbReference>
<dbReference type="Gene3D" id="2.60.120.1540">
    <property type="match status" value="1"/>
</dbReference>
<evidence type="ECO:0000313" key="9">
    <source>
        <dbReference type="EMBL" id="ESO98654.1"/>
    </source>
</evidence>
<dbReference type="KEGG" id="lgi:LOTGIDRAFT_174075"/>
<dbReference type="EMBL" id="KB201224">
    <property type="protein sequence ID" value="ESO98654.1"/>
    <property type="molecule type" value="Genomic_DNA"/>
</dbReference>
<dbReference type="InterPro" id="IPR008930">
    <property type="entry name" value="Terpenoid_cyclase/PrenylTrfase"/>
</dbReference>
<dbReference type="GO" id="GO:0005615">
    <property type="term" value="C:extracellular space"/>
    <property type="evidence" value="ECO:0007669"/>
    <property type="project" value="InterPro"/>
</dbReference>
<reference evidence="9 10" key="1">
    <citation type="journal article" date="2013" name="Nature">
        <title>Insights into bilaterian evolution from three spiralian genomes.</title>
        <authorList>
            <person name="Simakov O."/>
            <person name="Marletaz F."/>
            <person name="Cho S.J."/>
            <person name="Edsinger-Gonzales E."/>
            <person name="Havlak P."/>
            <person name="Hellsten U."/>
            <person name="Kuo D.H."/>
            <person name="Larsson T."/>
            <person name="Lv J."/>
            <person name="Arendt D."/>
            <person name="Savage R."/>
            <person name="Osoegawa K."/>
            <person name="de Jong P."/>
            <person name="Grimwood J."/>
            <person name="Chapman J.A."/>
            <person name="Shapiro H."/>
            <person name="Aerts A."/>
            <person name="Otillar R.P."/>
            <person name="Terry A.Y."/>
            <person name="Boore J.L."/>
            <person name="Grigoriev I.V."/>
            <person name="Lindberg D.R."/>
            <person name="Seaver E.C."/>
            <person name="Weisblat D.A."/>
            <person name="Putnam N.H."/>
            <person name="Rokhsar D.S."/>
        </authorList>
    </citation>
    <scope>NUCLEOTIDE SEQUENCE [LARGE SCALE GENOMIC DNA]</scope>
</reference>
<dbReference type="OMA" id="HKHHAQD"/>
<dbReference type="GO" id="GO:0004867">
    <property type="term" value="F:serine-type endopeptidase inhibitor activity"/>
    <property type="evidence" value="ECO:0007669"/>
    <property type="project" value="UniProtKB-KW"/>
</dbReference>